<dbReference type="RefSeq" id="WP_083077137.1">
    <property type="nucleotide sequence ID" value="NZ_LIGX01000041.1"/>
</dbReference>
<accession>A0A1H6M048</accession>
<gene>
    <name evidence="6" type="ORF">PYTT_1957</name>
</gene>
<keyword evidence="1" id="KW-0805">Transcription regulation</keyword>
<dbReference type="Proteomes" id="UP000176204">
    <property type="component" value="Chromosome I"/>
</dbReference>
<proteinExistence type="predicted"/>
<evidence type="ECO:0000256" key="2">
    <source>
        <dbReference type="ARBA" id="ARBA00023125"/>
    </source>
</evidence>
<dbReference type="PANTHER" id="PTHR30055">
    <property type="entry name" value="HTH-TYPE TRANSCRIPTIONAL REGULATOR RUTR"/>
    <property type="match status" value="1"/>
</dbReference>
<dbReference type="OrthoDB" id="277085at2"/>
<feature type="domain" description="HTH tetR-type" evidence="5">
    <location>
        <begin position="16"/>
        <end position="76"/>
    </location>
</feature>
<keyword evidence="2 4" id="KW-0238">DNA-binding</keyword>
<dbReference type="KEGG" id="agl:PYTT_1957"/>
<evidence type="ECO:0000256" key="1">
    <source>
        <dbReference type="ARBA" id="ARBA00023015"/>
    </source>
</evidence>
<dbReference type="SUPFAM" id="SSF48498">
    <property type="entry name" value="Tetracyclin repressor-like, C-terminal domain"/>
    <property type="match status" value="1"/>
</dbReference>
<dbReference type="InterPro" id="IPR009057">
    <property type="entry name" value="Homeodomain-like_sf"/>
</dbReference>
<dbReference type="Gene3D" id="1.10.357.10">
    <property type="entry name" value="Tetracycline Repressor, domain 2"/>
    <property type="match status" value="1"/>
</dbReference>
<dbReference type="GO" id="GO:0000976">
    <property type="term" value="F:transcription cis-regulatory region binding"/>
    <property type="evidence" value="ECO:0007669"/>
    <property type="project" value="TreeGrafter"/>
</dbReference>
<dbReference type="InterPro" id="IPR001647">
    <property type="entry name" value="HTH_TetR"/>
</dbReference>
<dbReference type="PRINTS" id="PR00455">
    <property type="entry name" value="HTHTETR"/>
</dbReference>
<organism evidence="6 7">
    <name type="scientific">Akkermansia glycaniphila</name>
    <dbReference type="NCBI Taxonomy" id="1679444"/>
    <lineage>
        <taxon>Bacteria</taxon>
        <taxon>Pseudomonadati</taxon>
        <taxon>Verrucomicrobiota</taxon>
        <taxon>Verrucomicrobiia</taxon>
        <taxon>Verrucomicrobiales</taxon>
        <taxon>Akkermansiaceae</taxon>
        <taxon>Akkermansia</taxon>
    </lineage>
</organism>
<dbReference type="InterPro" id="IPR050109">
    <property type="entry name" value="HTH-type_TetR-like_transc_reg"/>
</dbReference>
<protein>
    <submittedName>
        <fullName evidence="6">Tetr bacterial regulatory protein hth signature</fullName>
    </submittedName>
</protein>
<evidence type="ECO:0000256" key="3">
    <source>
        <dbReference type="ARBA" id="ARBA00023163"/>
    </source>
</evidence>
<evidence type="ECO:0000313" key="6">
    <source>
        <dbReference type="EMBL" id="SEH94506.1"/>
    </source>
</evidence>
<dbReference type="PROSITE" id="PS50977">
    <property type="entry name" value="HTH_TETR_2"/>
    <property type="match status" value="1"/>
</dbReference>
<evidence type="ECO:0000259" key="5">
    <source>
        <dbReference type="PROSITE" id="PS50977"/>
    </source>
</evidence>
<dbReference type="Pfam" id="PF00440">
    <property type="entry name" value="TetR_N"/>
    <property type="match status" value="1"/>
</dbReference>
<dbReference type="InterPro" id="IPR036271">
    <property type="entry name" value="Tet_transcr_reg_TetR-rel_C_sf"/>
</dbReference>
<dbReference type="AlphaFoldDB" id="A0A1H6M048"/>
<dbReference type="EMBL" id="LT629973">
    <property type="protein sequence ID" value="SEH94506.1"/>
    <property type="molecule type" value="Genomic_DNA"/>
</dbReference>
<feature type="DNA-binding region" description="H-T-H motif" evidence="4">
    <location>
        <begin position="39"/>
        <end position="58"/>
    </location>
</feature>
<dbReference type="SUPFAM" id="SSF46689">
    <property type="entry name" value="Homeodomain-like"/>
    <property type="match status" value="1"/>
</dbReference>
<keyword evidence="7" id="KW-1185">Reference proteome</keyword>
<keyword evidence="3" id="KW-0804">Transcription</keyword>
<sequence length="215" mass="25064">MSVTLTDMEHLSPTQKKTMIRIVEAAIKLMSEKGFHRVSVQEIGNKAGLCEKTVFRYFPSKTELLTGIIRYRAYAKELKEEFTRACRWELGHDLRLAARLYLQATSAKRNAFRAYLSALESVDTNGDDYLKSAREMLAFLHDYMLRMQQLGRVREGDAELMARTFINTLHGYMLMYCLNDDRKVWQSKVDSLRLTIDLFIQGFERKENEEGKKEV</sequence>
<evidence type="ECO:0000313" key="7">
    <source>
        <dbReference type="Proteomes" id="UP000176204"/>
    </source>
</evidence>
<dbReference type="GO" id="GO:0003700">
    <property type="term" value="F:DNA-binding transcription factor activity"/>
    <property type="evidence" value="ECO:0007669"/>
    <property type="project" value="TreeGrafter"/>
</dbReference>
<reference evidence="7" key="1">
    <citation type="submission" date="2016-09" db="EMBL/GenBank/DDBJ databases">
        <authorList>
            <person name="Koehorst J."/>
        </authorList>
    </citation>
    <scope>NUCLEOTIDE SEQUENCE [LARGE SCALE GENOMIC DNA]</scope>
</reference>
<evidence type="ECO:0000256" key="4">
    <source>
        <dbReference type="PROSITE-ProRule" id="PRU00335"/>
    </source>
</evidence>
<dbReference type="PANTHER" id="PTHR30055:SF234">
    <property type="entry name" value="HTH-TYPE TRANSCRIPTIONAL REGULATOR BETI"/>
    <property type="match status" value="1"/>
</dbReference>
<dbReference type="STRING" id="1679444.PYTT_1957"/>
<name>A0A1H6M048_9BACT</name>